<dbReference type="CDD" id="cd07930">
    <property type="entry name" value="bacterial_phosphagen_kinase"/>
    <property type="match status" value="1"/>
</dbReference>
<dbReference type="InterPro" id="IPR022414">
    <property type="entry name" value="ATP-guanido_PTrfase_cat"/>
</dbReference>
<feature type="binding site" evidence="5 6">
    <location>
        <begin position="33"/>
        <end position="37"/>
    </location>
    <ligand>
        <name>ATP</name>
        <dbReference type="ChEBI" id="CHEBI:30616"/>
    </ligand>
</feature>
<comment type="caution">
    <text evidence="5">Lacks conserved residue(s) required for the propagation of feature annotation.</text>
</comment>
<feature type="binding site" evidence="5 6">
    <location>
        <position position="130"/>
    </location>
    <ligand>
        <name>ATP</name>
        <dbReference type="ChEBI" id="CHEBI:30616"/>
    </ligand>
</feature>
<feature type="binding site" evidence="5 6">
    <location>
        <begin position="212"/>
        <end position="217"/>
    </location>
    <ligand>
        <name>ATP</name>
        <dbReference type="ChEBI" id="CHEBI:30616"/>
    </ligand>
</feature>
<name>A0ABQ0JWA5_9BACT</name>
<dbReference type="Gene3D" id="3.30.590.10">
    <property type="entry name" value="Glutamine synthetase/guanido kinase, catalytic domain"/>
    <property type="match status" value="1"/>
</dbReference>
<dbReference type="EMBL" id="BAFN01000001">
    <property type="protein sequence ID" value="GAN32983.1"/>
    <property type="molecule type" value="Genomic_DNA"/>
</dbReference>
<evidence type="ECO:0000256" key="5">
    <source>
        <dbReference type="HAMAP-Rule" id="MF_00602"/>
    </source>
</evidence>
<feature type="binding site" evidence="5 6">
    <location>
        <position position="96"/>
    </location>
    <ligand>
        <name>ATP</name>
        <dbReference type="ChEBI" id="CHEBI:30616"/>
    </ligand>
</feature>
<keyword evidence="2 5" id="KW-0547">Nucleotide-binding</keyword>
<evidence type="ECO:0000256" key="7">
    <source>
        <dbReference type="RuleBase" id="RU000505"/>
    </source>
</evidence>
<evidence type="ECO:0000259" key="8">
    <source>
        <dbReference type="PROSITE" id="PS51510"/>
    </source>
</evidence>
<evidence type="ECO:0000313" key="10">
    <source>
        <dbReference type="Proteomes" id="UP000032309"/>
    </source>
</evidence>
<dbReference type="Pfam" id="PF00217">
    <property type="entry name" value="ATP-gua_Ptrans"/>
    <property type="match status" value="1"/>
</dbReference>
<comment type="catalytic activity">
    <reaction evidence="5">
        <text>L-arginyl-[protein] + ATP = N(omega)-phospho-L-arginyl-[protein] + ADP + H(+)</text>
        <dbReference type="Rhea" id="RHEA:43384"/>
        <dbReference type="Rhea" id="RHEA-COMP:10532"/>
        <dbReference type="Rhea" id="RHEA-COMP:10533"/>
        <dbReference type="ChEBI" id="CHEBI:15378"/>
        <dbReference type="ChEBI" id="CHEBI:29965"/>
        <dbReference type="ChEBI" id="CHEBI:30616"/>
        <dbReference type="ChEBI" id="CHEBI:83226"/>
        <dbReference type="ChEBI" id="CHEBI:456216"/>
        <dbReference type="EC" id="2.7.14.1"/>
    </reaction>
</comment>
<dbReference type="InterPro" id="IPR014746">
    <property type="entry name" value="Gln_synth/guanido_kin_cat_dom"/>
</dbReference>
<comment type="similarity">
    <text evidence="5 6 7">Belongs to the ATP:guanido phosphotransferase family.</text>
</comment>
<reference evidence="10" key="1">
    <citation type="journal article" date="2015" name="Genome Announc.">
        <title>Draft Genome Sequence of an Anaerobic Ammonium-Oxidizing Bacterium, "Candidatus Brocadia sinica".</title>
        <authorList>
            <person name="Oshiki M."/>
            <person name="Shinyako-Hata K."/>
            <person name="Satoh H."/>
            <person name="Okabe S."/>
        </authorList>
    </citation>
    <scope>NUCLEOTIDE SEQUENCE [LARGE SCALE GENOMIC DNA]</scope>
    <source>
        <strain evidence="10">JPN1</strain>
    </source>
</reference>
<organism evidence="9 10">
    <name type="scientific">Candidatus Brocadia sinica JPN1</name>
    <dbReference type="NCBI Taxonomy" id="1197129"/>
    <lineage>
        <taxon>Bacteria</taxon>
        <taxon>Pseudomonadati</taxon>
        <taxon>Planctomycetota</taxon>
        <taxon>Candidatus Brocadiia</taxon>
        <taxon>Candidatus Brocadiales</taxon>
        <taxon>Candidatus Brocadiaceae</taxon>
        <taxon>Candidatus Brocadia</taxon>
    </lineage>
</organism>
<dbReference type="InterPro" id="IPR023660">
    <property type="entry name" value="Arg_Kinase"/>
</dbReference>
<comment type="caution">
    <text evidence="9">The sequence shown here is derived from an EMBL/GenBank/DDBJ whole genome shotgun (WGS) entry which is preliminary data.</text>
</comment>
<keyword evidence="10" id="KW-1185">Reference proteome</keyword>
<evidence type="ECO:0000256" key="1">
    <source>
        <dbReference type="ARBA" id="ARBA00022679"/>
    </source>
</evidence>
<evidence type="ECO:0000256" key="4">
    <source>
        <dbReference type="ARBA" id="ARBA00022840"/>
    </source>
</evidence>
<dbReference type="PANTHER" id="PTHR11547:SF38">
    <property type="entry name" value="ARGININE KINASE 1-RELATED"/>
    <property type="match status" value="1"/>
</dbReference>
<protein>
    <recommendedName>
        <fullName evidence="5">Protein-arginine kinase</fullName>
        <ecNumber evidence="5">2.7.14.1</ecNumber>
    </recommendedName>
</protein>
<dbReference type="InterPro" id="IPR000749">
    <property type="entry name" value="ATP-guanido_PTrfase"/>
</dbReference>
<evidence type="ECO:0000256" key="3">
    <source>
        <dbReference type="ARBA" id="ARBA00022777"/>
    </source>
</evidence>
<dbReference type="EC" id="2.7.14.1" evidence="5"/>
<dbReference type="RefSeq" id="WP_230400653.1">
    <property type="nucleotide sequence ID" value="NZ_BAFN01000001.1"/>
</dbReference>
<proteinExistence type="inferred from homology"/>
<keyword evidence="4 5" id="KW-0067">ATP-binding</keyword>
<evidence type="ECO:0000256" key="6">
    <source>
        <dbReference type="PROSITE-ProRule" id="PRU00843"/>
    </source>
</evidence>
<feature type="binding site" evidence="5 6">
    <location>
        <begin position="181"/>
        <end position="185"/>
    </location>
    <ligand>
        <name>ATP</name>
        <dbReference type="ChEBI" id="CHEBI:30616"/>
    </ligand>
</feature>
<sequence length="362" mass="41224">MNFQATPVKISDLADNTGEWLRGTGPESDIVISSRIRLARNVARFPFLSRANVKQKKELEEIVRDKIKEAEITSDLRYINLAEIDTVDRLFLVERHLISREHAGGEGERGVAFGKSETISLMVNEEDHLRIQVIRSGFELKEAWKTIDEVDNKLEKKLNYAYSSRFGYLTACPTNVGTGMRASVMLHLPALGMTHHIEKVFNAVMKLGLVVRGLYGEGTQVSGDLYQISNQFTLGKSESEIIEIIESVIPRITSYERMARKALISESREQLEDRVWRSYGMLKVARMITSEEIMHLLSQVRMGVNLGIINDIEMKTLNELFIFTLPGHLQKLEGRELTSLQRNIIRATYVRKRLEKAESLKG</sequence>
<dbReference type="SUPFAM" id="SSF55931">
    <property type="entry name" value="Glutamine synthetase/guanido kinase"/>
    <property type="match status" value="1"/>
</dbReference>
<dbReference type="PANTHER" id="PTHR11547">
    <property type="entry name" value="ARGININE OR CREATINE KINASE"/>
    <property type="match status" value="1"/>
</dbReference>
<dbReference type="Proteomes" id="UP000032309">
    <property type="component" value="Unassembled WGS sequence"/>
</dbReference>
<evidence type="ECO:0000313" key="9">
    <source>
        <dbReference type="EMBL" id="GAN32983.1"/>
    </source>
</evidence>
<accession>A0ABQ0JWA5</accession>
<keyword evidence="1 5" id="KW-0808">Transferase</keyword>
<dbReference type="PROSITE" id="PS00112">
    <property type="entry name" value="PHOSPHAGEN_KINASE"/>
    <property type="match status" value="1"/>
</dbReference>
<dbReference type="NCBIfam" id="NF002194">
    <property type="entry name" value="PRK01059.1-4"/>
    <property type="match status" value="1"/>
</dbReference>
<dbReference type="HAMAP" id="MF_00602">
    <property type="entry name" value="Prot_Arg_kinase"/>
    <property type="match status" value="1"/>
</dbReference>
<comment type="function">
    <text evidence="5">Catalyzes the specific phosphorylation of arginine residues in proteins.</text>
</comment>
<gene>
    <name evidence="5" type="primary">mcsB</name>
    <name evidence="9" type="ORF">BROSI_A1499</name>
</gene>
<evidence type="ECO:0000256" key="2">
    <source>
        <dbReference type="ARBA" id="ARBA00022741"/>
    </source>
</evidence>
<keyword evidence="3 5" id="KW-0418">Kinase</keyword>
<feature type="domain" description="Phosphagen kinase C-terminal" evidence="8">
    <location>
        <begin position="30"/>
        <end position="259"/>
    </location>
</feature>
<dbReference type="InterPro" id="IPR022415">
    <property type="entry name" value="ATP-guanido_PTrfase_AS"/>
</dbReference>
<dbReference type="PROSITE" id="PS51510">
    <property type="entry name" value="PHOSPHAGEN_KINASE_C"/>
    <property type="match status" value="1"/>
</dbReference>